<evidence type="ECO:0000259" key="2">
    <source>
        <dbReference type="Pfam" id="PF01814"/>
    </source>
</evidence>
<dbReference type="Pfam" id="PF01814">
    <property type="entry name" value="Hemerythrin"/>
    <property type="match status" value="1"/>
</dbReference>
<reference evidence="3 4" key="1">
    <citation type="submission" date="2019-12" db="EMBL/GenBank/DDBJ databases">
        <title>Novel species isolated from a subtropical stream in China.</title>
        <authorList>
            <person name="Lu H."/>
        </authorList>
    </citation>
    <scope>NUCLEOTIDE SEQUENCE [LARGE SCALE GENOMIC DNA]</scope>
    <source>
        <strain evidence="3 4">FT127W</strain>
    </source>
</reference>
<evidence type="ECO:0000313" key="3">
    <source>
        <dbReference type="EMBL" id="MYN10401.1"/>
    </source>
</evidence>
<organism evidence="3 4">
    <name type="scientific">Pseudoduganella aquatica</name>
    <dbReference type="NCBI Taxonomy" id="2660641"/>
    <lineage>
        <taxon>Bacteria</taxon>
        <taxon>Pseudomonadati</taxon>
        <taxon>Pseudomonadota</taxon>
        <taxon>Betaproteobacteria</taxon>
        <taxon>Burkholderiales</taxon>
        <taxon>Oxalobacteraceae</taxon>
        <taxon>Telluria group</taxon>
        <taxon>Pseudoduganella</taxon>
    </lineage>
</organism>
<protein>
    <recommendedName>
        <fullName evidence="2">Hemerythrin-like domain-containing protein</fullName>
    </recommendedName>
</protein>
<dbReference type="InterPro" id="IPR012312">
    <property type="entry name" value="Hemerythrin-like"/>
</dbReference>
<name>A0A7X4HFQ3_9BURK</name>
<keyword evidence="1" id="KW-0175">Coiled coil</keyword>
<dbReference type="Proteomes" id="UP000450676">
    <property type="component" value="Unassembled WGS sequence"/>
</dbReference>
<keyword evidence="4" id="KW-1185">Reference proteome</keyword>
<dbReference type="AlphaFoldDB" id="A0A7X4HFQ3"/>
<feature type="domain" description="Hemerythrin-like" evidence="2">
    <location>
        <begin position="49"/>
        <end position="142"/>
    </location>
</feature>
<evidence type="ECO:0000256" key="1">
    <source>
        <dbReference type="SAM" id="Coils"/>
    </source>
</evidence>
<comment type="caution">
    <text evidence="3">The sequence shown here is derived from an EMBL/GenBank/DDBJ whole genome shotgun (WGS) entry which is preliminary data.</text>
</comment>
<dbReference type="EMBL" id="WWCU01000037">
    <property type="protein sequence ID" value="MYN10401.1"/>
    <property type="molecule type" value="Genomic_DNA"/>
</dbReference>
<dbReference type="Gene3D" id="1.20.120.520">
    <property type="entry name" value="nmb1532 protein domain like"/>
    <property type="match status" value="1"/>
</dbReference>
<evidence type="ECO:0000313" key="4">
    <source>
        <dbReference type="Proteomes" id="UP000450676"/>
    </source>
</evidence>
<gene>
    <name evidence="3" type="ORF">GTP77_24065</name>
</gene>
<sequence>MLTATYTLVALSVEQANIRVSLLSFQKYVQSTLLRQNSLTLSQLEFACESLNRLYQACHWRKIEMYLIPAIRQATEQANQLLEELNRLNDVALGVIRSLQQQVSESKDESEQRVQEICSGIDAFCESLLQRLDKEEKELFAVARTAIGGEAWFAIANQFLLHDANVAEARRCKGGQLHLVQTPAARPRAAQGRQSGQDVMDDALLPALAVLPVVLPDEELDPNIAVSELVRPRRQRPLSRALAD</sequence>
<dbReference type="RefSeq" id="WP_161074694.1">
    <property type="nucleotide sequence ID" value="NZ_CP086370.1"/>
</dbReference>
<proteinExistence type="predicted"/>
<feature type="coiled-coil region" evidence="1">
    <location>
        <begin position="71"/>
        <end position="102"/>
    </location>
</feature>
<accession>A0A7X4HFQ3</accession>